<feature type="compositionally biased region" description="Low complexity" evidence="1">
    <location>
        <begin position="86"/>
        <end position="102"/>
    </location>
</feature>
<dbReference type="STRING" id="734.B0187_08030"/>
<dbReference type="InterPro" id="IPR008613">
    <property type="entry name" value="Excalibur_Ca-bd_domain"/>
</dbReference>
<evidence type="ECO:0000313" key="4">
    <source>
        <dbReference type="EMBL" id="OOR98601.1"/>
    </source>
</evidence>
<dbReference type="AlphaFoldDB" id="A0A1T0AQS9"/>
<dbReference type="EMBL" id="MUYA01000010">
    <property type="protein sequence ID" value="OOR98601.1"/>
    <property type="molecule type" value="Genomic_DNA"/>
</dbReference>
<dbReference type="SMART" id="SM00894">
    <property type="entry name" value="Excalibur"/>
    <property type="match status" value="1"/>
</dbReference>
<evidence type="ECO:0000256" key="2">
    <source>
        <dbReference type="SAM" id="SignalP"/>
    </source>
</evidence>
<feature type="signal peptide" evidence="2">
    <location>
        <begin position="1"/>
        <end position="30"/>
    </location>
</feature>
<organism evidence="4 5">
    <name type="scientific">Haemophilus paracuniculus</name>
    <dbReference type="NCBI Taxonomy" id="734"/>
    <lineage>
        <taxon>Bacteria</taxon>
        <taxon>Pseudomonadati</taxon>
        <taxon>Pseudomonadota</taxon>
        <taxon>Gammaproteobacteria</taxon>
        <taxon>Pasteurellales</taxon>
        <taxon>Pasteurellaceae</taxon>
        <taxon>Haemophilus</taxon>
    </lineage>
</organism>
<feature type="domain" description="Excalibur calcium-binding" evidence="3">
    <location>
        <begin position="116"/>
        <end position="151"/>
    </location>
</feature>
<dbReference type="PROSITE" id="PS51257">
    <property type="entry name" value="PROKAR_LIPOPROTEIN"/>
    <property type="match status" value="1"/>
</dbReference>
<feature type="chain" id="PRO_5012752281" description="Excalibur calcium-binding domain-containing protein" evidence="2">
    <location>
        <begin position="31"/>
        <end position="155"/>
    </location>
</feature>
<keyword evidence="5" id="KW-1185">Reference proteome</keyword>
<evidence type="ECO:0000313" key="5">
    <source>
        <dbReference type="Proteomes" id="UP000190867"/>
    </source>
</evidence>
<dbReference type="OrthoDB" id="9800417at2"/>
<accession>A0A1T0AQS9</accession>
<feature type="region of interest" description="Disordered" evidence="1">
    <location>
        <begin position="86"/>
        <end position="110"/>
    </location>
</feature>
<proteinExistence type="predicted"/>
<comment type="caution">
    <text evidence="4">The sequence shown here is derived from an EMBL/GenBank/DDBJ whole genome shotgun (WGS) entry which is preliminary data.</text>
</comment>
<reference evidence="4 5" key="1">
    <citation type="submission" date="2017-02" db="EMBL/GenBank/DDBJ databases">
        <title>Draft genome sequence of Haemophilus paracuniculus CCUG 43573 type strain.</title>
        <authorList>
            <person name="Engstrom-Jakobsson H."/>
            <person name="Salva-Serra F."/>
            <person name="Thorell K."/>
            <person name="Gonzales-Siles L."/>
            <person name="Karlsson R."/>
            <person name="Boulund F."/>
            <person name="Engstrand L."/>
            <person name="Kristiansson E."/>
            <person name="Moore E."/>
        </authorList>
    </citation>
    <scope>NUCLEOTIDE SEQUENCE [LARGE SCALE GENOMIC DNA]</scope>
    <source>
        <strain evidence="4 5">CCUG 43573</strain>
    </source>
</reference>
<evidence type="ECO:0000259" key="3">
    <source>
        <dbReference type="SMART" id="SM00894"/>
    </source>
</evidence>
<dbReference type="Proteomes" id="UP000190867">
    <property type="component" value="Unassembled WGS sequence"/>
</dbReference>
<gene>
    <name evidence="4" type="ORF">B0187_08030</name>
</gene>
<sequence length="155" mass="17009">MRVFPISMKSSRVLSVLLCGLVAGCSSEFASISTFGGYLGFPKIAEQNATPIKEDTHQRIISDVTPQTEQTSKAVQKIYRKENTNSVYSTTSSYRKSSNPSKKAAKPQNSNLKCGGKRYCSDMNSCAEAKFYLRQCGLRRLDRDGDGVPCESLCG</sequence>
<evidence type="ECO:0000256" key="1">
    <source>
        <dbReference type="SAM" id="MobiDB-lite"/>
    </source>
</evidence>
<name>A0A1T0AQS9_9PAST</name>
<keyword evidence="2" id="KW-0732">Signal</keyword>
<protein>
    <recommendedName>
        <fullName evidence="3">Excalibur calcium-binding domain-containing protein</fullName>
    </recommendedName>
</protein>
<dbReference type="Pfam" id="PF05901">
    <property type="entry name" value="Excalibur"/>
    <property type="match status" value="1"/>
</dbReference>